<name>A0ABQ5ALJ4_9ASTR</name>
<evidence type="ECO:0000313" key="1">
    <source>
        <dbReference type="EMBL" id="GJT01824.1"/>
    </source>
</evidence>
<dbReference type="Proteomes" id="UP001151760">
    <property type="component" value="Unassembled WGS sequence"/>
</dbReference>
<reference evidence="1" key="1">
    <citation type="journal article" date="2022" name="Int. J. Mol. Sci.">
        <title>Draft Genome of Tanacetum Coccineum: Genomic Comparison of Closely Related Tanacetum-Family Plants.</title>
        <authorList>
            <person name="Yamashiro T."/>
            <person name="Shiraishi A."/>
            <person name="Nakayama K."/>
            <person name="Satake H."/>
        </authorList>
    </citation>
    <scope>NUCLEOTIDE SEQUENCE</scope>
</reference>
<proteinExistence type="predicted"/>
<reference evidence="1" key="2">
    <citation type="submission" date="2022-01" db="EMBL/GenBank/DDBJ databases">
        <authorList>
            <person name="Yamashiro T."/>
            <person name="Shiraishi A."/>
            <person name="Satake H."/>
            <person name="Nakayama K."/>
        </authorList>
    </citation>
    <scope>NUCLEOTIDE SEQUENCE</scope>
</reference>
<comment type="caution">
    <text evidence="1">The sequence shown here is derived from an EMBL/GenBank/DDBJ whole genome shotgun (WGS) entry which is preliminary data.</text>
</comment>
<keyword evidence="2" id="KW-1185">Reference proteome</keyword>
<accession>A0ABQ5ALJ4</accession>
<protein>
    <submittedName>
        <fullName evidence="1">Uncharacterized protein</fullName>
    </submittedName>
</protein>
<evidence type="ECO:0000313" key="2">
    <source>
        <dbReference type="Proteomes" id="UP001151760"/>
    </source>
</evidence>
<sequence length="79" mass="9168">MRRGMCSGHIHLRNEKKGVPYVIVGTVIAIQEDEGWLYLGCRTCRTKVIKSTDYIDLEYEVLKKAPDVPNDWWLQKCKA</sequence>
<organism evidence="1 2">
    <name type="scientific">Tanacetum coccineum</name>
    <dbReference type="NCBI Taxonomy" id="301880"/>
    <lineage>
        <taxon>Eukaryota</taxon>
        <taxon>Viridiplantae</taxon>
        <taxon>Streptophyta</taxon>
        <taxon>Embryophyta</taxon>
        <taxon>Tracheophyta</taxon>
        <taxon>Spermatophyta</taxon>
        <taxon>Magnoliopsida</taxon>
        <taxon>eudicotyledons</taxon>
        <taxon>Gunneridae</taxon>
        <taxon>Pentapetalae</taxon>
        <taxon>asterids</taxon>
        <taxon>campanulids</taxon>
        <taxon>Asterales</taxon>
        <taxon>Asteraceae</taxon>
        <taxon>Asteroideae</taxon>
        <taxon>Anthemideae</taxon>
        <taxon>Anthemidinae</taxon>
        <taxon>Tanacetum</taxon>
    </lineage>
</organism>
<gene>
    <name evidence="1" type="ORF">Tco_0822993</name>
</gene>
<dbReference type="Gene3D" id="2.40.50.140">
    <property type="entry name" value="Nucleic acid-binding proteins"/>
    <property type="match status" value="1"/>
</dbReference>
<dbReference type="InterPro" id="IPR012340">
    <property type="entry name" value="NA-bd_OB-fold"/>
</dbReference>
<dbReference type="EMBL" id="BQNB010012300">
    <property type="protein sequence ID" value="GJT01824.1"/>
    <property type="molecule type" value="Genomic_DNA"/>
</dbReference>